<keyword evidence="1" id="KW-0732">Signal</keyword>
<dbReference type="SMART" id="SM00554">
    <property type="entry name" value="FAS1"/>
    <property type="match status" value="1"/>
</dbReference>
<gene>
    <name evidence="3" type="ORF">ASEP1449_LOCUS13635</name>
</gene>
<dbReference type="AlphaFoldDB" id="A0A7S2ULB1"/>
<evidence type="ECO:0000259" key="2">
    <source>
        <dbReference type="PROSITE" id="PS50213"/>
    </source>
</evidence>
<dbReference type="InterPro" id="IPR036378">
    <property type="entry name" value="FAS1_dom_sf"/>
</dbReference>
<dbReference type="PROSITE" id="PS50213">
    <property type="entry name" value="FAS1"/>
    <property type="match status" value="1"/>
</dbReference>
<accession>A0A7S2ULB1</accession>
<organism evidence="3">
    <name type="scientific">Attheya septentrionalis</name>
    <dbReference type="NCBI Taxonomy" id="420275"/>
    <lineage>
        <taxon>Eukaryota</taxon>
        <taxon>Sar</taxon>
        <taxon>Stramenopiles</taxon>
        <taxon>Ochrophyta</taxon>
        <taxon>Bacillariophyta</taxon>
        <taxon>Coscinodiscophyceae</taxon>
        <taxon>Chaetocerotophycidae</taxon>
        <taxon>Chaetocerotales</taxon>
        <taxon>Attheyaceae</taxon>
        <taxon>Attheya</taxon>
    </lineage>
</organism>
<reference evidence="3" key="1">
    <citation type="submission" date="2021-01" db="EMBL/GenBank/DDBJ databases">
        <authorList>
            <person name="Corre E."/>
            <person name="Pelletier E."/>
            <person name="Niang G."/>
            <person name="Scheremetjew M."/>
            <person name="Finn R."/>
            <person name="Kale V."/>
            <person name="Holt S."/>
            <person name="Cochrane G."/>
            <person name="Meng A."/>
            <person name="Brown T."/>
            <person name="Cohen L."/>
        </authorList>
    </citation>
    <scope>NUCLEOTIDE SEQUENCE</scope>
    <source>
        <strain evidence="3">CCMP2084</strain>
    </source>
</reference>
<dbReference type="EMBL" id="HBHQ01020252">
    <property type="protein sequence ID" value="CAD9821801.1"/>
    <property type="molecule type" value="Transcribed_RNA"/>
</dbReference>
<evidence type="ECO:0000256" key="1">
    <source>
        <dbReference type="SAM" id="SignalP"/>
    </source>
</evidence>
<proteinExistence type="predicted"/>
<feature type="domain" description="FAS1" evidence="2">
    <location>
        <begin position="55"/>
        <end position="223"/>
    </location>
</feature>
<evidence type="ECO:0000313" key="3">
    <source>
        <dbReference type="EMBL" id="CAD9821801.1"/>
    </source>
</evidence>
<protein>
    <recommendedName>
        <fullName evidence="2">FAS1 domain-containing protein</fullName>
    </recommendedName>
</protein>
<dbReference type="Pfam" id="PF02469">
    <property type="entry name" value="Fasciclin"/>
    <property type="match status" value="1"/>
</dbReference>
<dbReference type="InterPro" id="IPR000782">
    <property type="entry name" value="FAS1_domain"/>
</dbReference>
<feature type="signal peptide" evidence="1">
    <location>
        <begin position="1"/>
        <end position="20"/>
    </location>
</feature>
<name>A0A7S2ULB1_9STRA</name>
<dbReference type="SUPFAM" id="SSF82153">
    <property type="entry name" value="FAS1 domain"/>
    <property type="match status" value="1"/>
</dbReference>
<feature type="chain" id="PRO_5031462109" description="FAS1 domain-containing protein" evidence="1">
    <location>
        <begin position="21"/>
        <end position="240"/>
    </location>
</feature>
<dbReference type="Gene3D" id="2.30.180.10">
    <property type="entry name" value="FAS1 domain"/>
    <property type="match status" value="1"/>
</dbReference>
<sequence>MRSMTIQLRALLVICAGALCMTNAFQTTISPAFARSTTHLWDTQEVVSLGTDDSEKQTSVELFLKEKFPDFHKLTSKNEDIWKTLAEATGPTGSGCTVFAPNAEAFKNLGEKKLVQLEDARNLETAQKISSYHVVPIEAVAYQKLRTEDWTIPKPADGSPRPFTVRALTTLGGEIPVGRSKSGGFMGMFAKEDGGAVVGPNSRIIASFKVGEKCFVHEVDGLVSPEILWRYFDQLRIPGF</sequence>